<protein>
    <submittedName>
        <fullName evidence="1">Uncharacterized protein</fullName>
    </submittedName>
</protein>
<accession>A0A1R2AWN4</accession>
<comment type="caution">
    <text evidence="1">The sequence shown here is derived from an EMBL/GenBank/DDBJ whole genome shotgun (WGS) entry which is preliminary data.</text>
</comment>
<dbReference type="AlphaFoldDB" id="A0A1R2AWN4"/>
<gene>
    <name evidence="1" type="ORF">SteCoe_33500</name>
</gene>
<dbReference type="SUPFAM" id="SSF47473">
    <property type="entry name" value="EF-hand"/>
    <property type="match status" value="1"/>
</dbReference>
<dbReference type="Proteomes" id="UP000187209">
    <property type="component" value="Unassembled WGS sequence"/>
</dbReference>
<sequence>MGCCTMRNSLSPQDRIISFNERKLGISHCTPSSIELSIKKWIGSEGLTLPRFKKAAESLKINLGPFTSSHEPSVIVFKNFQSGNAFNVLELIAFCVYLCNALPEEKSKIWFDIMDSNLKSLLTYGQVKEFLSLLYKFTFKILPILSQSEEGEMTLKPQDIEIYTNEALKHQKSFVDAYAIKVCPEHTLDKETFLAQMNLYSKLSYSDGLRQLVREFVRN</sequence>
<dbReference type="EMBL" id="MPUH01001264">
    <property type="protein sequence ID" value="OMJ68917.1"/>
    <property type="molecule type" value="Genomic_DNA"/>
</dbReference>
<organism evidence="1 2">
    <name type="scientific">Stentor coeruleus</name>
    <dbReference type="NCBI Taxonomy" id="5963"/>
    <lineage>
        <taxon>Eukaryota</taxon>
        <taxon>Sar</taxon>
        <taxon>Alveolata</taxon>
        <taxon>Ciliophora</taxon>
        <taxon>Postciliodesmatophora</taxon>
        <taxon>Heterotrichea</taxon>
        <taxon>Heterotrichida</taxon>
        <taxon>Stentoridae</taxon>
        <taxon>Stentor</taxon>
    </lineage>
</organism>
<evidence type="ECO:0000313" key="1">
    <source>
        <dbReference type="EMBL" id="OMJ68917.1"/>
    </source>
</evidence>
<reference evidence="1 2" key="1">
    <citation type="submission" date="2016-11" db="EMBL/GenBank/DDBJ databases">
        <title>The macronuclear genome of Stentor coeruleus: a giant cell with tiny introns.</title>
        <authorList>
            <person name="Slabodnick M."/>
            <person name="Ruby J.G."/>
            <person name="Reiff S.B."/>
            <person name="Swart E.C."/>
            <person name="Gosai S."/>
            <person name="Prabakaran S."/>
            <person name="Witkowska E."/>
            <person name="Larue G.E."/>
            <person name="Fisher S."/>
            <person name="Freeman R.M."/>
            <person name="Gunawardena J."/>
            <person name="Chu W."/>
            <person name="Stover N.A."/>
            <person name="Gregory B.D."/>
            <person name="Nowacki M."/>
            <person name="Derisi J."/>
            <person name="Roy S.W."/>
            <person name="Marshall W.F."/>
            <person name="Sood P."/>
        </authorList>
    </citation>
    <scope>NUCLEOTIDE SEQUENCE [LARGE SCALE GENOMIC DNA]</scope>
    <source>
        <strain evidence="1">WM001</strain>
    </source>
</reference>
<dbReference type="InterPro" id="IPR011992">
    <property type="entry name" value="EF-hand-dom_pair"/>
</dbReference>
<keyword evidence="2" id="KW-1185">Reference proteome</keyword>
<evidence type="ECO:0000313" key="2">
    <source>
        <dbReference type="Proteomes" id="UP000187209"/>
    </source>
</evidence>
<dbReference type="OrthoDB" id="10463986at2759"/>
<proteinExistence type="predicted"/>
<name>A0A1R2AWN4_9CILI</name>